<reference evidence="2" key="1">
    <citation type="journal article" date="2021" name="PeerJ">
        <title>Extensive microbial diversity within the chicken gut microbiome revealed by metagenomics and culture.</title>
        <authorList>
            <person name="Gilroy R."/>
            <person name="Ravi A."/>
            <person name="Getino M."/>
            <person name="Pursley I."/>
            <person name="Horton D.L."/>
            <person name="Alikhan N.F."/>
            <person name="Baker D."/>
            <person name="Gharbi K."/>
            <person name="Hall N."/>
            <person name="Watson M."/>
            <person name="Adriaenssens E.M."/>
            <person name="Foster-Nyarko E."/>
            <person name="Jarju S."/>
            <person name="Secka A."/>
            <person name="Antonio M."/>
            <person name="Oren A."/>
            <person name="Chaudhuri R.R."/>
            <person name="La Ragione R."/>
            <person name="Hildebrand F."/>
            <person name="Pallen M.J."/>
        </authorList>
    </citation>
    <scope>NUCLEOTIDE SEQUENCE</scope>
    <source>
        <strain evidence="2">ChiBcec1-1093</strain>
    </source>
</reference>
<dbReference type="Proteomes" id="UP000824101">
    <property type="component" value="Unassembled WGS sequence"/>
</dbReference>
<evidence type="ECO:0000313" key="3">
    <source>
        <dbReference type="Proteomes" id="UP000824101"/>
    </source>
</evidence>
<evidence type="ECO:0000256" key="1">
    <source>
        <dbReference type="SAM" id="MobiDB-lite"/>
    </source>
</evidence>
<feature type="compositionally biased region" description="Acidic residues" evidence="1">
    <location>
        <begin position="85"/>
        <end position="124"/>
    </location>
</feature>
<protein>
    <submittedName>
        <fullName evidence="2">Uncharacterized protein</fullName>
    </submittedName>
</protein>
<name>A0A9D2K5Q1_9FIRM</name>
<dbReference type="EMBL" id="DXBC01000042">
    <property type="protein sequence ID" value="HIZ78683.1"/>
    <property type="molecule type" value="Genomic_DNA"/>
</dbReference>
<proteinExistence type="predicted"/>
<feature type="region of interest" description="Disordered" evidence="1">
    <location>
        <begin position="43"/>
        <end position="158"/>
    </location>
</feature>
<feature type="compositionally biased region" description="Low complexity" evidence="1">
    <location>
        <begin position="125"/>
        <end position="142"/>
    </location>
</feature>
<feature type="compositionally biased region" description="Basic and acidic residues" evidence="1">
    <location>
        <begin position="55"/>
        <end position="84"/>
    </location>
</feature>
<evidence type="ECO:0000313" key="2">
    <source>
        <dbReference type="EMBL" id="HIZ78683.1"/>
    </source>
</evidence>
<gene>
    <name evidence="2" type="ORF">IAA17_02705</name>
</gene>
<sequence length="505" mass="55449">MRGRSRRKPVQQKKLKKALVLALTGAMVGNSIGVGTLDSFAAEVSSGSVVESEELEKGPEETDKEIGEETEGKNEGSEETKGETEGSDEETEGSDEETEGETEGSDEETEGETEGSDEETEAPEEGTGNTEDGTGTGNNTDGESGGMESGENGESAEKDEADFVIDYTYDETLGTVKGPKKVDQGDSLYFTVIPEEGCAIASVTANGMDLDPVVTATSSEMESGEQNFILLEVEEDTEIEVVFTSAVVMSAAEIPVPDSVGDGVEYKEMSEFVVPDMESIVYDKSNGTRNFKMDFQILENDEDELTVVLDDSMLYGLENYADSIMPGHVFNWDFTFNNLSKNSYRYKEGSLVVAPADMSSLIEEDYEKYGTDFPHSAGYDGQLIPSIYSKHRCKDSAALAALYGKDTTKITLEDMLQIYDTLAEKGYEGEEALTRYYLDFYNEKYGSEAQTILELPQAAQDDIMVRNGGFNGIFNVSSMEEIDRLDKEYEYFHKYALVNTSKKQV</sequence>
<organism evidence="2 3">
    <name type="scientific">Candidatus Lachnoclostridium stercorigallinarum</name>
    <dbReference type="NCBI Taxonomy" id="2838634"/>
    <lineage>
        <taxon>Bacteria</taxon>
        <taxon>Bacillati</taxon>
        <taxon>Bacillota</taxon>
        <taxon>Clostridia</taxon>
        <taxon>Lachnospirales</taxon>
        <taxon>Lachnospiraceae</taxon>
    </lineage>
</organism>
<dbReference type="AlphaFoldDB" id="A0A9D2K5Q1"/>
<reference evidence="2" key="2">
    <citation type="submission" date="2021-04" db="EMBL/GenBank/DDBJ databases">
        <authorList>
            <person name="Gilroy R."/>
        </authorList>
    </citation>
    <scope>NUCLEOTIDE SEQUENCE</scope>
    <source>
        <strain evidence="2">ChiBcec1-1093</strain>
    </source>
</reference>
<accession>A0A9D2K5Q1</accession>
<comment type="caution">
    <text evidence="2">The sequence shown here is derived from an EMBL/GenBank/DDBJ whole genome shotgun (WGS) entry which is preliminary data.</text>
</comment>